<organism evidence="2">
    <name type="scientific">freshwater metagenome</name>
    <dbReference type="NCBI Taxonomy" id="449393"/>
    <lineage>
        <taxon>unclassified sequences</taxon>
        <taxon>metagenomes</taxon>
        <taxon>ecological metagenomes</taxon>
    </lineage>
</organism>
<dbReference type="Pfam" id="PF14335">
    <property type="entry name" value="DUF4391"/>
    <property type="match status" value="1"/>
</dbReference>
<name>A0A6J5ZYB7_9ZZZZ</name>
<dbReference type="AlphaFoldDB" id="A0A6J5ZYB7"/>
<sequence length="240" mass="26673">MTGALLYRWPAAAKFGRVVPKTKFYEHTAVSATVRGKFVADVQRITWAYKLADATIHLRGNAAVPEIQVFVIDTKDDDVSNDVLTAIDKAVHFPIIFELRSTGEQARTRMVAAHKQLGGPKMRLSAYFSTGWQSVDAPRAPLPLALDLPALYAGLLEPILPIAARPGERLSDATSRIEQAREVEREIAALERRLRAEPQLNRKVELRRQLRDRTATLTAITGPATPKTSNALERDTPWTN</sequence>
<gene>
    <name evidence="2" type="ORF">UFOPK3547_01667</name>
</gene>
<reference evidence="2" key="1">
    <citation type="submission" date="2020-05" db="EMBL/GenBank/DDBJ databases">
        <authorList>
            <person name="Chiriac C."/>
            <person name="Salcher M."/>
            <person name="Ghai R."/>
            <person name="Kavagutti S V."/>
        </authorList>
    </citation>
    <scope>NUCLEOTIDE SEQUENCE</scope>
</reference>
<evidence type="ECO:0000256" key="1">
    <source>
        <dbReference type="SAM" id="MobiDB-lite"/>
    </source>
</evidence>
<proteinExistence type="predicted"/>
<dbReference type="InterPro" id="IPR025503">
    <property type="entry name" value="DUF4391"/>
</dbReference>
<accession>A0A6J5ZYB7</accession>
<dbReference type="EMBL" id="CAESAN010000200">
    <property type="protein sequence ID" value="CAB4347391.1"/>
    <property type="molecule type" value="Genomic_DNA"/>
</dbReference>
<protein>
    <submittedName>
        <fullName evidence="2">Unannotated protein</fullName>
    </submittedName>
</protein>
<evidence type="ECO:0000313" key="2">
    <source>
        <dbReference type="EMBL" id="CAB4347391.1"/>
    </source>
</evidence>
<feature type="region of interest" description="Disordered" evidence="1">
    <location>
        <begin position="216"/>
        <end position="240"/>
    </location>
</feature>